<dbReference type="GO" id="GO:0005737">
    <property type="term" value="C:cytoplasm"/>
    <property type="evidence" value="ECO:0007669"/>
    <property type="project" value="UniProtKB-SubCell"/>
</dbReference>
<keyword evidence="2 8" id="KW-0820">tRNA-binding</keyword>
<dbReference type="EC" id="3.1.1.29" evidence="1 8"/>
<keyword evidence="4 8" id="KW-0694">RNA-binding</keyword>
<dbReference type="InterPro" id="IPR001328">
    <property type="entry name" value="Pept_tRNA_hydro"/>
</dbReference>
<dbReference type="GO" id="GO:0006515">
    <property type="term" value="P:protein quality control for misfolded or incompletely synthesized proteins"/>
    <property type="evidence" value="ECO:0007669"/>
    <property type="project" value="UniProtKB-UniRule"/>
</dbReference>
<evidence type="ECO:0000256" key="7">
    <source>
        <dbReference type="ARBA" id="ARBA00050038"/>
    </source>
</evidence>
<feature type="binding site" evidence="8">
    <location>
        <position position="66"/>
    </location>
    <ligand>
        <name>tRNA</name>
        <dbReference type="ChEBI" id="CHEBI:17843"/>
    </ligand>
</feature>
<evidence type="ECO:0000256" key="1">
    <source>
        <dbReference type="ARBA" id="ARBA00013260"/>
    </source>
</evidence>
<dbReference type="EMBL" id="FNHZ01000004">
    <property type="protein sequence ID" value="SDM99643.1"/>
    <property type="molecule type" value="Genomic_DNA"/>
</dbReference>
<evidence type="ECO:0000256" key="8">
    <source>
        <dbReference type="HAMAP-Rule" id="MF_00083"/>
    </source>
</evidence>
<feature type="binding site" evidence="8">
    <location>
        <position position="64"/>
    </location>
    <ligand>
        <name>tRNA</name>
        <dbReference type="ChEBI" id="CHEBI:17843"/>
    </ligand>
</feature>
<comment type="catalytic activity">
    <reaction evidence="6 8 9">
        <text>an N-acyl-L-alpha-aminoacyl-tRNA + H2O = an N-acyl-L-amino acid + a tRNA + H(+)</text>
        <dbReference type="Rhea" id="RHEA:54448"/>
        <dbReference type="Rhea" id="RHEA-COMP:10123"/>
        <dbReference type="Rhea" id="RHEA-COMP:13883"/>
        <dbReference type="ChEBI" id="CHEBI:15377"/>
        <dbReference type="ChEBI" id="CHEBI:15378"/>
        <dbReference type="ChEBI" id="CHEBI:59874"/>
        <dbReference type="ChEBI" id="CHEBI:78442"/>
        <dbReference type="ChEBI" id="CHEBI:138191"/>
        <dbReference type="EC" id="3.1.1.29"/>
    </reaction>
</comment>
<accession>A0A1G9XTR7</accession>
<dbReference type="Gene3D" id="3.40.50.1470">
    <property type="entry name" value="Peptidyl-tRNA hydrolase"/>
    <property type="match status" value="1"/>
</dbReference>
<evidence type="ECO:0000256" key="3">
    <source>
        <dbReference type="ARBA" id="ARBA00022801"/>
    </source>
</evidence>
<dbReference type="NCBIfam" id="TIGR00447">
    <property type="entry name" value="pth"/>
    <property type="match status" value="1"/>
</dbReference>
<dbReference type="FunFam" id="3.40.50.1470:FF:000001">
    <property type="entry name" value="Peptidyl-tRNA hydrolase"/>
    <property type="match status" value="1"/>
</dbReference>
<feature type="site" description="Stabilizes the basic form of H active site to accept a proton" evidence="8">
    <location>
        <position position="91"/>
    </location>
</feature>
<protein>
    <recommendedName>
        <fullName evidence="7 8">Peptidyl-tRNA hydrolase</fullName>
        <shortName evidence="8">Pth</shortName>
        <ecNumber evidence="1 8">3.1.1.29</ecNumber>
    </recommendedName>
</protein>
<evidence type="ECO:0000313" key="12">
    <source>
        <dbReference type="Proteomes" id="UP000187651"/>
    </source>
</evidence>
<dbReference type="RefSeq" id="WP_074521705.1">
    <property type="nucleotide sequence ID" value="NZ_FNHZ01000004.1"/>
</dbReference>
<comment type="function">
    <text evidence="8">Catalyzes the release of premature peptidyl moieties from peptidyl-tRNA molecules trapped in stalled 50S ribosomal subunits, and thus maintains levels of free tRNAs and 50S ribosomes.</text>
</comment>
<dbReference type="GO" id="GO:0004045">
    <property type="term" value="F:peptidyl-tRNA hydrolase activity"/>
    <property type="evidence" value="ECO:0007669"/>
    <property type="project" value="UniProtKB-UniRule"/>
</dbReference>
<dbReference type="Pfam" id="PF01195">
    <property type="entry name" value="Pept_tRNA_hydro"/>
    <property type="match status" value="1"/>
</dbReference>
<proteinExistence type="inferred from homology"/>
<dbReference type="Proteomes" id="UP000187651">
    <property type="component" value="Unassembled WGS sequence"/>
</dbReference>
<keyword evidence="3 8" id="KW-0378">Hydrolase</keyword>
<evidence type="ECO:0000256" key="4">
    <source>
        <dbReference type="ARBA" id="ARBA00022884"/>
    </source>
</evidence>
<dbReference type="CDD" id="cd00462">
    <property type="entry name" value="PTH"/>
    <property type="match status" value="1"/>
</dbReference>
<feature type="active site" description="Proton acceptor" evidence="8">
    <location>
        <position position="19"/>
    </location>
</feature>
<keyword evidence="12" id="KW-1185">Reference proteome</keyword>
<dbReference type="InterPro" id="IPR036416">
    <property type="entry name" value="Pept_tRNA_hydro_sf"/>
</dbReference>
<dbReference type="PANTHER" id="PTHR17224:SF1">
    <property type="entry name" value="PEPTIDYL-TRNA HYDROLASE"/>
    <property type="match status" value="1"/>
</dbReference>
<evidence type="ECO:0000256" key="6">
    <source>
        <dbReference type="ARBA" id="ARBA00048707"/>
    </source>
</evidence>
<dbReference type="GO" id="GO:0072344">
    <property type="term" value="P:rescue of stalled ribosome"/>
    <property type="evidence" value="ECO:0007669"/>
    <property type="project" value="UniProtKB-UniRule"/>
</dbReference>
<feature type="binding site" evidence="8">
    <location>
        <position position="14"/>
    </location>
    <ligand>
        <name>tRNA</name>
        <dbReference type="ChEBI" id="CHEBI:17843"/>
    </ligand>
</feature>
<organism evidence="11 12">
    <name type="scientific">Lachnospira pectinoschiza</name>
    <dbReference type="NCBI Taxonomy" id="28052"/>
    <lineage>
        <taxon>Bacteria</taxon>
        <taxon>Bacillati</taxon>
        <taxon>Bacillota</taxon>
        <taxon>Clostridia</taxon>
        <taxon>Lachnospirales</taxon>
        <taxon>Lachnospiraceae</taxon>
        <taxon>Lachnospira</taxon>
    </lineage>
</organism>
<gene>
    <name evidence="8" type="primary">pth</name>
    <name evidence="11" type="ORF">SAMN05216544_1622</name>
</gene>
<comment type="function">
    <text evidence="8">Hydrolyzes ribosome-free peptidyl-tRNAs (with 1 or more amino acids incorporated), which drop off the ribosome during protein synthesis, or as a result of ribosome stalling.</text>
</comment>
<dbReference type="HAMAP" id="MF_00083">
    <property type="entry name" value="Pept_tRNA_hydro_bact"/>
    <property type="match status" value="1"/>
</dbReference>
<reference evidence="12" key="1">
    <citation type="submission" date="2016-10" db="EMBL/GenBank/DDBJ databases">
        <authorList>
            <person name="Varghese N."/>
            <person name="Submissions S."/>
        </authorList>
    </citation>
    <scope>NUCLEOTIDE SEQUENCE [LARGE SCALE GENOMIC DNA]</scope>
    <source>
        <strain evidence="12">M83</strain>
    </source>
</reference>
<feature type="site" description="Discriminates between blocked and unblocked aminoacyl-tRNA" evidence="8">
    <location>
        <position position="9"/>
    </location>
</feature>
<keyword evidence="8" id="KW-0963">Cytoplasm</keyword>
<sequence>MYIIAGLGNPGKEYENTRHNAGFSVIDELANKHNIDIDNSKFKGMLGKGVINGEKVVLVKPLTYMNNSGECIRAVMDYYKTDIEDFIVVFDDISLEVGKLRVRPKGSAGGHNGIKSIIAHLGSDGFKRVKFGVGNKPSGWDLADWVLGRFNKEDEKTLEDAKKRACEAIETIMAEGTEFAMNKFN</sequence>
<feature type="binding site" evidence="8">
    <location>
        <position position="112"/>
    </location>
    <ligand>
        <name>tRNA</name>
        <dbReference type="ChEBI" id="CHEBI:17843"/>
    </ligand>
</feature>
<evidence type="ECO:0000256" key="5">
    <source>
        <dbReference type="ARBA" id="ARBA00038063"/>
    </source>
</evidence>
<name>A0A1G9XTR7_9FIRM</name>
<dbReference type="AlphaFoldDB" id="A0A1G9XTR7"/>
<dbReference type="OrthoDB" id="9800507at2"/>
<evidence type="ECO:0000256" key="9">
    <source>
        <dbReference type="RuleBase" id="RU000673"/>
    </source>
</evidence>
<comment type="subunit">
    <text evidence="8">Monomer.</text>
</comment>
<dbReference type="PROSITE" id="PS01195">
    <property type="entry name" value="PEPT_TRNA_HYDROL_1"/>
    <property type="match status" value="1"/>
</dbReference>
<dbReference type="PANTHER" id="PTHR17224">
    <property type="entry name" value="PEPTIDYL-TRNA HYDROLASE"/>
    <property type="match status" value="1"/>
</dbReference>
<dbReference type="GO" id="GO:0000049">
    <property type="term" value="F:tRNA binding"/>
    <property type="evidence" value="ECO:0007669"/>
    <property type="project" value="UniProtKB-UniRule"/>
</dbReference>
<comment type="subcellular location">
    <subcellularLocation>
        <location evidence="8">Cytoplasm</location>
    </subcellularLocation>
</comment>
<evidence type="ECO:0000256" key="10">
    <source>
        <dbReference type="RuleBase" id="RU004320"/>
    </source>
</evidence>
<evidence type="ECO:0000256" key="2">
    <source>
        <dbReference type="ARBA" id="ARBA00022555"/>
    </source>
</evidence>
<dbReference type="SUPFAM" id="SSF53178">
    <property type="entry name" value="Peptidyl-tRNA hydrolase-like"/>
    <property type="match status" value="1"/>
</dbReference>
<evidence type="ECO:0000313" key="11">
    <source>
        <dbReference type="EMBL" id="SDM99643.1"/>
    </source>
</evidence>
<dbReference type="PROSITE" id="PS01196">
    <property type="entry name" value="PEPT_TRNA_HYDROL_2"/>
    <property type="match status" value="1"/>
</dbReference>
<dbReference type="InterPro" id="IPR018171">
    <property type="entry name" value="Pept_tRNA_hydro_CS"/>
</dbReference>
<comment type="similarity">
    <text evidence="5 8 10">Belongs to the PTH family.</text>
</comment>